<dbReference type="GO" id="GO:0030170">
    <property type="term" value="F:pyridoxal phosphate binding"/>
    <property type="evidence" value="ECO:0007669"/>
    <property type="project" value="InterPro"/>
</dbReference>
<dbReference type="InterPro" id="IPR005302">
    <property type="entry name" value="MoCF_Sase_C"/>
</dbReference>
<proteinExistence type="predicted"/>
<comment type="caution">
    <text evidence="2">The sequence shown here is derived from an EMBL/GenBank/DDBJ whole genome shotgun (WGS) entry which is preliminary data.</text>
</comment>
<dbReference type="Proteomes" id="UP000308713">
    <property type="component" value="Unassembled WGS sequence"/>
</dbReference>
<name>A0A5C4SIT2_9FLAO</name>
<evidence type="ECO:0000313" key="3">
    <source>
        <dbReference type="Proteomes" id="UP000308713"/>
    </source>
</evidence>
<evidence type="ECO:0000313" key="2">
    <source>
        <dbReference type="EMBL" id="TNJ43538.1"/>
    </source>
</evidence>
<evidence type="ECO:0000259" key="1">
    <source>
        <dbReference type="PROSITE" id="PS51340"/>
    </source>
</evidence>
<accession>A0A5C4SIT2</accession>
<dbReference type="GO" id="GO:0003824">
    <property type="term" value="F:catalytic activity"/>
    <property type="evidence" value="ECO:0007669"/>
    <property type="project" value="InterPro"/>
</dbReference>
<dbReference type="PROSITE" id="PS51340">
    <property type="entry name" value="MOSC"/>
    <property type="match status" value="1"/>
</dbReference>
<dbReference type="Pfam" id="PF03473">
    <property type="entry name" value="MOSC"/>
    <property type="match status" value="1"/>
</dbReference>
<dbReference type="Gene3D" id="2.40.33.20">
    <property type="entry name" value="PK beta-barrel domain-like"/>
    <property type="match status" value="1"/>
</dbReference>
<protein>
    <submittedName>
        <fullName evidence="2">MOSC domain-containing protein</fullName>
    </submittedName>
</protein>
<dbReference type="PANTHER" id="PTHR30212:SF2">
    <property type="entry name" value="PROTEIN YIIM"/>
    <property type="match status" value="1"/>
</dbReference>
<dbReference type="EMBL" id="VDCS01000010">
    <property type="protein sequence ID" value="TNJ43538.1"/>
    <property type="molecule type" value="Genomic_DNA"/>
</dbReference>
<keyword evidence="3" id="KW-1185">Reference proteome</keyword>
<dbReference type="GO" id="GO:0030151">
    <property type="term" value="F:molybdenum ion binding"/>
    <property type="evidence" value="ECO:0007669"/>
    <property type="project" value="InterPro"/>
</dbReference>
<reference evidence="2 3" key="1">
    <citation type="submission" date="2019-05" db="EMBL/GenBank/DDBJ databases">
        <title>Tamlana fucoidanivorans sp. nov., isolated from the surface of algae collected from Fujian province in China.</title>
        <authorList>
            <person name="Li J."/>
        </authorList>
    </citation>
    <scope>NUCLEOTIDE SEQUENCE [LARGE SCALE GENOMIC DNA]</scope>
    <source>
        <strain evidence="2 3">CW2-9</strain>
    </source>
</reference>
<dbReference type="InterPro" id="IPR052353">
    <property type="entry name" value="Benzoxazolinone_Detox_Enz"/>
</dbReference>
<dbReference type="AlphaFoldDB" id="A0A5C4SIT2"/>
<dbReference type="SUPFAM" id="SSF50800">
    <property type="entry name" value="PK beta-barrel domain-like"/>
    <property type="match status" value="1"/>
</dbReference>
<dbReference type="RefSeq" id="WP_139697895.1">
    <property type="nucleotide sequence ID" value="NZ_CP074074.1"/>
</dbReference>
<sequence length="212" mass="24252">MKVISTNLANPTSIVWQGQEVTTGIYKKPSLKPILLGKEGVLSDEVSDKKVHGGTFKACYLFSELHYTYWEKQYPDLEWDYGMFGENLTISNLDESKIHVGDIYKLGQAIVEITQPREPCFKLAYKFGTIEIIEQFIHYGYSGTYVRILEEGLVKVGDTLKLVKKAKNSISTKDLFELIFAKNKNQELLQKVIDNEALPLKKRHKLKTFITP</sequence>
<organism evidence="2 3">
    <name type="scientific">Allotamlana fucoidanivorans</name>
    <dbReference type="NCBI Taxonomy" id="2583814"/>
    <lineage>
        <taxon>Bacteria</taxon>
        <taxon>Pseudomonadati</taxon>
        <taxon>Bacteroidota</taxon>
        <taxon>Flavobacteriia</taxon>
        <taxon>Flavobacteriales</taxon>
        <taxon>Flavobacteriaceae</taxon>
        <taxon>Allotamlana</taxon>
    </lineage>
</organism>
<gene>
    <name evidence="2" type="ORF">FGF67_11505</name>
</gene>
<dbReference type="InterPro" id="IPR011037">
    <property type="entry name" value="Pyrv_Knase-like_insert_dom_sf"/>
</dbReference>
<dbReference type="PANTHER" id="PTHR30212">
    <property type="entry name" value="PROTEIN YIIM"/>
    <property type="match status" value="1"/>
</dbReference>
<dbReference type="OrthoDB" id="9786134at2"/>
<feature type="domain" description="MOSC" evidence="1">
    <location>
        <begin position="28"/>
        <end position="163"/>
    </location>
</feature>